<evidence type="ECO:0000313" key="6">
    <source>
        <dbReference type="Proteomes" id="UP000787635"/>
    </source>
</evidence>
<dbReference type="EMBL" id="JAAVNE010000044">
    <property type="protein sequence ID" value="NKC33406.1"/>
    <property type="molecule type" value="Genomic_DNA"/>
</dbReference>
<dbReference type="Pfam" id="PF00589">
    <property type="entry name" value="Phage_integrase"/>
    <property type="match status" value="1"/>
</dbReference>
<gene>
    <name evidence="5" type="ORF">HEQ75_21270</name>
</gene>
<feature type="domain" description="Tyr recombinase" evidence="4">
    <location>
        <begin position="233"/>
        <end position="411"/>
    </location>
</feature>
<sequence length="442" mass="47603">MNGLRAEDAVMAVRLTETAINKALRDAAAKAQRRDLADAGQEGLRLRVTPSGSASWVLACRDPQGGMRRFPLGAWPALNITDARQKARSTREKVRQGADPIAEAKKLRAIGRDAKEGIGTLGALLDLYGGPVAKKGEAVDGEAPKARTIGPGAALKSWPETRRRVESVFASLMRRPLATATASDFQMVADAHPSKASASAAVRYVRPILKWAAQRGYVGRDVALVDPPAAVKRRDRVLSRDELAALLPALSAAEANTYAKALRFMLLTLCRRDEASSATWGDVDLEAGEWRIPETKNGQPHRVPLSWQAVELLAGIGAGKPTTLIFAARGGEKLANWDRTTKTIMEATGTSGWTRHDLRRTGATMLGEMGVEPHVIEAALNHTSIHSQLAATYNRARYFPAVKDGLQRLADRLDGIEAGGAAMHSLSAERAKRDVGRRTVAV</sequence>
<dbReference type="Gene3D" id="3.30.160.390">
    <property type="entry name" value="Integrase, DNA-binding domain"/>
    <property type="match status" value="1"/>
</dbReference>
<evidence type="ECO:0000256" key="2">
    <source>
        <dbReference type="ARBA" id="ARBA00022908"/>
    </source>
</evidence>
<dbReference type="InterPro" id="IPR013762">
    <property type="entry name" value="Integrase-like_cat_sf"/>
</dbReference>
<dbReference type="InterPro" id="IPR002104">
    <property type="entry name" value="Integrase_catalytic"/>
</dbReference>
<reference evidence="5 6" key="1">
    <citation type="submission" date="2020-03" db="EMBL/GenBank/DDBJ databases">
        <title>Roseomonas selenitidurans sp. nov. isolated from urban soil.</title>
        <authorList>
            <person name="Liu H."/>
        </authorList>
    </citation>
    <scope>NUCLEOTIDE SEQUENCE [LARGE SCALE GENOMIC DNA]</scope>
    <source>
        <strain evidence="5 6">BU-1</strain>
    </source>
</reference>
<proteinExistence type="inferred from homology"/>
<dbReference type="InterPro" id="IPR025166">
    <property type="entry name" value="Integrase_DNA_bind_dom"/>
</dbReference>
<keyword evidence="6" id="KW-1185">Reference proteome</keyword>
<dbReference type="PANTHER" id="PTHR30629:SF2">
    <property type="entry name" value="PROPHAGE INTEGRASE INTS-RELATED"/>
    <property type="match status" value="1"/>
</dbReference>
<organism evidence="5 6">
    <name type="scientific">Falsiroseomonas selenitidurans</name>
    <dbReference type="NCBI Taxonomy" id="2716335"/>
    <lineage>
        <taxon>Bacteria</taxon>
        <taxon>Pseudomonadati</taxon>
        <taxon>Pseudomonadota</taxon>
        <taxon>Alphaproteobacteria</taxon>
        <taxon>Acetobacterales</taxon>
        <taxon>Roseomonadaceae</taxon>
        <taxon>Falsiroseomonas</taxon>
    </lineage>
</organism>
<evidence type="ECO:0000259" key="4">
    <source>
        <dbReference type="PROSITE" id="PS51898"/>
    </source>
</evidence>
<accession>A0ABX1E880</accession>
<dbReference type="Gene3D" id="1.10.443.10">
    <property type="entry name" value="Intergrase catalytic core"/>
    <property type="match status" value="1"/>
</dbReference>
<comment type="similarity">
    <text evidence="1">Belongs to the 'phage' integrase family.</text>
</comment>
<dbReference type="Proteomes" id="UP000787635">
    <property type="component" value="Unassembled WGS sequence"/>
</dbReference>
<keyword evidence="3" id="KW-0233">DNA recombination</keyword>
<dbReference type="PANTHER" id="PTHR30629">
    <property type="entry name" value="PROPHAGE INTEGRASE"/>
    <property type="match status" value="1"/>
</dbReference>
<dbReference type="Pfam" id="PF13356">
    <property type="entry name" value="Arm-DNA-bind_3"/>
    <property type="match status" value="1"/>
</dbReference>
<keyword evidence="2" id="KW-0229">DNA integration</keyword>
<dbReference type="RefSeq" id="WP_168034133.1">
    <property type="nucleotide sequence ID" value="NZ_JAAVNE010000044.1"/>
</dbReference>
<evidence type="ECO:0000256" key="1">
    <source>
        <dbReference type="ARBA" id="ARBA00008857"/>
    </source>
</evidence>
<dbReference type="InterPro" id="IPR038488">
    <property type="entry name" value="Integrase_DNA-bd_sf"/>
</dbReference>
<dbReference type="PROSITE" id="PS51898">
    <property type="entry name" value="TYR_RECOMBINASE"/>
    <property type="match status" value="1"/>
</dbReference>
<name>A0ABX1E880_9PROT</name>
<dbReference type="InterPro" id="IPR050808">
    <property type="entry name" value="Phage_Integrase"/>
</dbReference>
<dbReference type="InterPro" id="IPR011010">
    <property type="entry name" value="DNA_brk_join_enz"/>
</dbReference>
<dbReference type="CDD" id="cd00801">
    <property type="entry name" value="INT_P4_C"/>
    <property type="match status" value="1"/>
</dbReference>
<evidence type="ECO:0000256" key="3">
    <source>
        <dbReference type="ARBA" id="ARBA00023172"/>
    </source>
</evidence>
<comment type="caution">
    <text evidence="5">The sequence shown here is derived from an EMBL/GenBank/DDBJ whole genome shotgun (WGS) entry which is preliminary data.</text>
</comment>
<evidence type="ECO:0000313" key="5">
    <source>
        <dbReference type="EMBL" id="NKC33406.1"/>
    </source>
</evidence>
<protein>
    <submittedName>
        <fullName evidence="5">Tyrosine-type recombinase/integrase</fullName>
    </submittedName>
</protein>
<dbReference type="SUPFAM" id="SSF56349">
    <property type="entry name" value="DNA breaking-rejoining enzymes"/>
    <property type="match status" value="1"/>
</dbReference>